<gene>
    <name evidence="1" type="ORF">SAMN05421636_104415</name>
</gene>
<dbReference type="RefSeq" id="WP_091868078.1">
    <property type="nucleotide sequence ID" value="NZ_FNAO01000004.1"/>
</dbReference>
<dbReference type="SUPFAM" id="SSF50475">
    <property type="entry name" value="FMN-binding split barrel"/>
    <property type="match status" value="1"/>
</dbReference>
<organism evidence="1 2">
    <name type="scientific">Pricia antarctica</name>
    <dbReference type="NCBI Taxonomy" id="641691"/>
    <lineage>
        <taxon>Bacteria</taxon>
        <taxon>Pseudomonadati</taxon>
        <taxon>Bacteroidota</taxon>
        <taxon>Flavobacteriia</taxon>
        <taxon>Flavobacteriales</taxon>
        <taxon>Flavobacteriaceae</taxon>
        <taxon>Pricia</taxon>
    </lineage>
</organism>
<evidence type="ECO:0000313" key="2">
    <source>
        <dbReference type="Proteomes" id="UP000199109"/>
    </source>
</evidence>
<dbReference type="InterPro" id="IPR012349">
    <property type="entry name" value="Split_barrel_FMN-bd"/>
</dbReference>
<keyword evidence="2" id="KW-1185">Reference proteome</keyword>
<reference evidence="1 2" key="1">
    <citation type="submission" date="2016-10" db="EMBL/GenBank/DDBJ databases">
        <authorList>
            <person name="de Groot N.N."/>
        </authorList>
    </citation>
    <scope>NUCLEOTIDE SEQUENCE [LARGE SCALE GENOMIC DNA]</scope>
    <source>
        <strain evidence="1 2">DSM 23421</strain>
    </source>
</reference>
<evidence type="ECO:0008006" key="3">
    <source>
        <dbReference type="Google" id="ProtNLM"/>
    </source>
</evidence>
<evidence type="ECO:0000313" key="1">
    <source>
        <dbReference type="EMBL" id="SDE34248.1"/>
    </source>
</evidence>
<dbReference type="Pfam" id="PF12900">
    <property type="entry name" value="Pyridox_ox_2"/>
    <property type="match status" value="1"/>
</dbReference>
<dbReference type="OrthoDB" id="9794935at2"/>
<protein>
    <recommendedName>
        <fullName evidence="3">Flavin mononucleotide-binding protein</fullName>
    </recommendedName>
</protein>
<dbReference type="InterPro" id="IPR024747">
    <property type="entry name" value="Pyridox_Oxase-rel"/>
</dbReference>
<dbReference type="STRING" id="641691.SAMN05421636_104415"/>
<name>A0A1G7C4L4_9FLAO</name>
<dbReference type="EMBL" id="FNAO01000004">
    <property type="protein sequence ID" value="SDE34248.1"/>
    <property type="molecule type" value="Genomic_DNA"/>
</dbReference>
<dbReference type="Proteomes" id="UP000199109">
    <property type="component" value="Unassembled WGS sequence"/>
</dbReference>
<accession>A0A1G7C4L4</accession>
<dbReference type="Gene3D" id="2.30.110.10">
    <property type="entry name" value="Electron Transport, Fmn-binding Protein, Chain A"/>
    <property type="match status" value="1"/>
</dbReference>
<dbReference type="AlphaFoldDB" id="A0A1G7C4L4"/>
<sequence length="151" mass="17086">MRRNLEKEEGIQILTENYIGHLGYISGGYPHIVPITYYYDAATHTITSYSSEGHKITAMRKNPAVSLCVDEISSVADWRSVLVHGTFEELSNIDAKHMLRQFSDGVKGIIERSPEKNARFISDFSARISKNQAPLVFRIKIEEVTGKKRIS</sequence>
<proteinExistence type="predicted"/>